<dbReference type="EMBL" id="JADINA010000025">
    <property type="protein sequence ID" value="MBO8426449.1"/>
    <property type="molecule type" value="Genomic_DNA"/>
</dbReference>
<gene>
    <name evidence="1" type="ORF">IAC61_03920</name>
</gene>
<accession>A0A9D9DJS9</accession>
<name>A0A9D9DJS9_9FIRM</name>
<reference evidence="1" key="1">
    <citation type="submission" date="2020-10" db="EMBL/GenBank/DDBJ databases">
        <authorList>
            <person name="Gilroy R."/>
        </authorList>
    </citation>
    <scope>NUCLEOTIDE SEQUENCE</scope>
    <source>
        <strain evidence="1">17113</strain>
    </source>
</reference>
<comment type="caution">
    <text evidence="1">The sequence shown here is derived from an EMBL/GenBank/DDBJ whole genome shotgun (WGS) entry which is preliminary data.</text>
</comment>
<evidence type="ECO:0000313" key="2">
    <source>
        <dbReference type="Proteomes" id="UP000823634"/>
    </source>
</evidence>
<reference evidence="1" key="2">
    <citation type="journal article" date="2021" name="PeerJ">
        <title>Extensive microbial diversity within the chicken gut microbiome revealed by metagenomics and culture.</title>
        <authorList>
            <person name="Gilroy R."/>
            <person name="Ravi A."/>
            <person name="Getino M."/>
            <person name="Pursley I."/>
            <person name="Horton D.L."/>
            <person name="Alikhan N.F."/>
            <person name="Baker D."/>
            <person name="Gharbi K."/>
            <person name="Hall N."/>
            <person name="Watson M."/>
            <person name="Adriaenssens E.M."/>
            <person name="Foster-Nyarko E."/>
            <person name="Jarju S."/>
            <person name="Secka A."/>
            <person name="Antonio M."/>
            <person name="Oren A."/>
            <person name="Chaudhuri R.R."/>
            <person name="La Ragione R."/>
            <person name="Hildebrand F."/>
            <person name="Pallen M.J."/>
        </authorList>
    </citation>
    <scope>NUCLEOTIDE SEQUENCE</scope>
    <source>
        <strain evidence="1">17113</strain>
    </source>
</reference>
<dbReference type="Proteomes" id="UP000823634">
    <property type="component" value="Unassembled WGS sequence"/>
</dbReference>
<proteinExistence type="predicted"/>
<dbReference type="AlphaFoldDB" id="A0A9D9DJS9"/>
<protein>
    <submittedName>
        <fullName evidence="1">Uncharacterized protein</fullName>
    </submittedName>
</protein>
<sequence>METENPLSPILDLIQKGEYLKAYTRLNDEKEECFRLFPKRTLSLLYELSMALGDQKGGAESIRGLSELPYVDQETEEMLHDLPKKLSGASGREEETLEGVLPLLSPDSSPIDVKRALSYCLSHPLAYPSFRERLREFAASDALEELRKAALQLLSRFGDEEPLAASFGGASGQWAPASLPSAATARAIEGALKEIEAYSDRGIASAAADILFAYSSACYPFPVEGKSLAEGCLELSRAYLGKGEKGEAALAIEKAIYPKKPA</sequence>
<organism evidence="1 2">
    <name type="scientific">Candidatus Alloenteromonas pullistercoris</name>
    <dbReference type="NCBI Taxonomy" id="2840785"/>
    <lineage>
        <taxon>Bacteria</taxon>
        <taxon>Bacillati</taxon>
        <taxon>Bacillota</taxon>
        <taxon>Bacillota incertae sedis</taxon>
        <taxon>Candidatus Alloenteromonas</taxon>
    </lineage>
</organism>
<evidence type="ECO:0000313" key="1">
    <source>
        <dbReference type="EMBL" id="MBO8426449.1"/>
    </source>
</evidence>